<sequence length="445" mass="49686">MSKYSYLSFSAIAALSDNHEKVVSPLGELSSKTRAYSKDPGFYRSDDHIPTLINFYGVKDDVAEIMPDETKNKQLDIAQWLYQQAVAGVLTNDSTACLQLVQAQFTAGVVFSGVGTMVTNSVIYLPSHIEGTQTLTNGDTVYFKIWFANAYFEAEYPYCEIVPILVLPDDEIDKLVTLNYQQLATRLAQETPSVIEQRVLAATNDGEYRYSSRFVYPFKVYDLVNTANYNTVYFTVLVYGNADDQEDQIYTEIANAILALTSESEEDWENAIPDLFNPTQFVAIPYWDELGLENKTDGSSLYSPIASYETLLTNPTKYLIGFTSDNIIKSAQVVPFLYKSAKVCFAGKPTNFNGVTKIKELYPDYQLIPSTDSQFAWMSTATTDFITAMQTLISGAEVLTEDGLVPAGIKRLVKDNILFATIQVGSTRFQMVTKAQFIKDGIITE</sequence>
<organism evidence="1 2">
    <name type="scientific">Klebsiella phage Miami</name>
    <dbReference type="NCBI Taxonomy" id="2767581"/>
    <lineage>
        <taxon>Viruses</taxon>
        <taxon>Duplodnaviria</taxon>
        <taxon>Heunggongvirae</taxon>
        <taxon>Uroviricota</taxon>
        <taxon>Caudoviricetes</taxon>
        <taxon>Chimalliviridae</taxon>
        <taxon>Miamivirus</taxon>
        <taxon>Miamivirus miami</taxon>
    </lineage>
</organism>
<dbReference type="EMBL" id="MT701590">
    <property type="protein sequence ID" value="QPB09312.1"/>
    <property type="molecule type" value="Genomic_DNA"/>
</dbReference>
<dbReference type="Proteomes" id="UP000662782">
    <property type="component" value="Segment"/>
</dbReference>
<accession>A0A873WJW7</accession>
<reference evidence="1 2" key="1">
    <citation type="submission" date="2020-07" db="EMBL/GenBank/DDBJ databases">
        <title>Complete genome sequence of Klebsiella pneumoniae phage Miami.</title>
        <authorList>
            <person name="Mora D.A."/>
            <person name="Lessor L."/>
            <person name="Gill J."/>
            <person name="Liu M."/>
        </authorList>
    </citation>
    <scope>NUCLEOTIDE SEQUENCE [LARGE SCALE GENOMIC DNA]</scope>
</reference>
<evidence type="ECO:0000313" key="1">
    <source>
        <dbReference type="EMBL" id="QPB09312.1"/>
    </source>
</evidence>
<gene>
    <name evidence="1" type="ORF">CPT_Miami_217</name>
</gene>
<proteinExistence type="predicted"/>
<keyword evidence="2" id="KW-1185">Reference proteome</keyword>
<evidence type="ECO:0000313" key="2">
    <source>
        <dbReference type="Proteomes" id="UP000662782"/>
    </source>
</evidence>
<protein>
    <submittedName>
        <fullName evidence="1">Uncharacterized protein</fullName>
    </submittedName>
</protein>
<name>A0A873WJW7_9CAUD</name>